<proteinExistence type="predicted"/>
<dbReference type="CDD" id="cd14728">
    <property type="entry name" value="Ere-like"/>
    <property type="match status" value="1"/>
</dbReference>
<dbReference type="InterPro" id="IPR014622">
    <property type="entry name" value="UCP036794_erythomycin"/>
</dbReference>
<dbReference type="Gene3D" id="3.30.1870.10">
    <property type="entry name" value="EreA-like, domain 2"/>
    <property type="match status" value="1"/>
</dbReference>
<sequence length="449" mass="50701">MKSLRTGLVLTLLAGLTGTALTLPQTASASASATTMTTATEGTVVAALDRAAHPLRTVEPGGDTRDLRALDRMIGGAKVVGVGEATHSSHDFFRMKHRLFRHLVEEKGFRTFALEVSWSTGLRLNDYVLQGKGDPRRIMREEFQGTYLWWNNTDYLALVEWMRAHNRQHPNDPVRFMGDDLGWAGPELYDKVTDYVARAHPDLLARFTELYRGLRPTVSLGAYMEQYMNRPLAERREMAARTGKALELLRKRTPRGTAGAWALQHATVIDQVARFYSFDDQTQHAEAMRYRDQVMADNTAWWQRHTGTKVLLSAHNAHVGFETPDPANYPRMQGAFLRDRLGEAYVSVGFTFDRGSFNSTGPDGEVRRFTVGAAGAGLNEHTLDRVGLRDYAVDLRTVPQPARDWLDRARPTRSIGTVYPEREYDISLARTHDILIHLHRVEAARLRDR</sequence>
<gene>
    <name evidence="2" type="ORF">OHU35_00585</name>
</gene>
<dbReference type="PANTHER" id="PTHR31299">
    <property type="entry name" value="ESTERASE, PUTATIVE (AFU_ORTHOLOGUE AFUA_1G05850)-RELATED"/>
    <property type="match status" value="1"/>
</dbReference>
<dbReference type="RefSeq" id="WP_405504130.1">
    <property type="nucleotide sequence ID" value="NZ_CP108341.1"/>
</dbReference>
<reference evidence="2 3" key="1">
    <citation type="submission" date="2022-10" db="EMBL/GenBank/DDBJ databases">
        <title>The complete genomes of actinobacterial strains from the NBC collection.</title>
        <authorList>
            <person name="Joergensen T.S."/>
            <person name="Alvarez Arevalo M."/>
            <person name="Sterndorff E.B."/>
            <person name="Faurdal D."/>
            <person name="Vuksanovic O."/>
            <person name="Mourched A.-S."/>
            <person name="Charusanti P."/>
            <person name="Shaw S."/>
            <person name="Blin K."/>
            <person name="Weber T."/>
        </authorList>
    </citation>
    <scope>NUCLEOTIDE SEQUENCE [LARGE SCALE GENOMIC DNA]</scope>
    <source>
        <strain evidence="2 3">NBC_00017</strain>
    </source>
</reference>
<keyword evidence="3" id="KW-1185">Reference proteome</keyword>
<feature type="signal peptide" evidence="1">
    <location>
        <begin position="1"/>
        <end position="29"/>
    </location>
</feature>
<dbReference type="PIRSF" id="PIRSF036794">
    <property type="entry name" value="UCP_erythr_ester"/>
    <property type="match status" value="1"/>
</dbReference>
<dbReference type="Gene3D" id="1.20.1440.30">
    <property type="entry name" value="Biosynthetic Protein domain"/>
    <property type="match status" value="1"/>
</dbReference>
<evidence type="ECO:0000256" key="1">
    <source>
        <dbReference type="SAM" id="SignalP"/>
    </source>
</evidence>
<dbReference type="Pfam" id="PF05139">
    <property type="entry name" value="Erythro_esteras"/>
    <property type="match status" value="1"/>
</dbReference>
<accession>A0ABZ1M9M8</accession>
<feature type="chain" id="PRO_5046606322" evidence="1">
    <location>
        <begin position="30"/>
        <end position="449"/>
    </location>
</feature>
<evidence type="ECO:0000313" key="3">
    <source>
        <dbReference type="Proteomes" id="UP001621512"/>
    </source>
</evidence>
<keyword evidence="1" id="KW-0732">Signal</keyword>
<dbReference type="InterPro" id="IPR052036">
    <property type="entry name" value="Hydrolase/PRTase-associated"/>
</dbReference>
<protein>
    <submittedName>
        <fullName evidence="2">Erythromycin esterase family protein</fullName>
    </submittedName>
</protein>
<dbReference type="InterPro" id="IPR007815">
    <property type="entry name" value="Emycin_Estase"/>
</dbReference>
<dbReference type="Gene3D" id="3.40.1660.10">
    <property type="entry name" value="EreA-like (biosynthetic domain)"/>
    <property type="match status" value="1"/>
</dbReference>
<organism evidence="2 3">
    <name type="scientific">Streptomyces purpurascens</name>
    <dbReference type="NCBI Taxonomy" id="1924"/>
    <lineage>
        <taxon>Bacteria</taxon>
        <taxon>Bacillati</taxon>
        <taxon>Actinomycetota</taxon>
        <taxon>Actinomycetes</taxon>
        <taxon>Kitasatosporales</taxon>
        <taxon>Streptomycetaceae</taxon>
        <taxon>Streptomyces</taxon>
    </lineage>
</organism>
<name>A0ABZ1M9M8_STREF</name>
<dbReference type="PANTHER" id="PTHR31299:SF0">
    <property type="entry name" value="ESTERASE, PUTATIVE (AFU_ORTHOLOGUE AFUA_1G05850)-RELATED"/>
    <property type="match status" value="1"/>
</dbReference>
<dbReference type="Proteomes" id="UP001621512">
    <property type="component" value="Chromosome"/>
</dbReference>
<evidence type="ECO:0000313" key="2">
    <source>
        <dbReference type="EMBL" id="WTW24626.1"/>
    </source>
</evidence>
<dbReference type="EMBL" id="CP108341">
    <property type="protein sequence ID" value="WTW24626.1"/>
    <property type="molecule type" value="Genomic_DNA"/>
</dbReference>
<dbReference type="SUPFAM" id="SSF159501">
    <property type="entry name" value="EreA/ChaN-like"/>
    <property type="match status" value="1"/>
</dbReference>